<keyword evidence="2 7" id="KW-0285">Flavoprotein</keyword>
<keyword evidence="5 7" id="KW-0560">Oxidoreductase</keyword>
<dbReference type="Gene3D" id="3.40.109.10">
    <property type="entry name" value="NADH Oxidase"/>
    <property type="match status" value="1"/>
</dbReference>
<comment type="caution">
    <text evidence="10">The sequence shown here is derived from an EMBL/GenBank/DDBJ whole genome shotgun (WGS) entry which is preliminary data.</text>
</comment>
<reference evidence="10 11" key="1">
    <citation type="submission" date="2014-10" db="EMBL/GenBank/DDBJ databases">
        <title>Genome sequence of Ponticoccus sp. strain UMTAT08 isolated from clonal culture of toxic dinoflagellate Alexandrium tamiyavanichii.</title>
        <authorList>
            <person name="Gan H.Y."/>
            <person name="Muhd D.-D."/>
            <person name="Mohd Noor M.E."/>
            <person name="Yeong Y.S."/>
            <person name="Usup G."/>
        </authorList>
    </citation>
    <scope>NUCLEOTIDE SEQUENCE [LARGE SCALE GENOMIC DNA]</scope>
    <source>
        <strain evidence="10 11">UMTAT08</strain>
    </source>
</reference>
<evidence type="ECO:0000259" key="9">
    <source>
        <dbReference type="Pfam" id="PF00881"/>
    </source>
</evidence>
<dbReference type="InterPro" id="IPR052530">
    <property type="entry name" value="NAD(P)H_nitroreductase"/>
</dbReference>
<keyword evidence="6 7" id="KW-0520">NAD</keyword>
<evidence type="ECO:0000256" key="1">
    <source>
        <dbReference type="ARBA" id="ARBA00007118"/>
    </source>
</evidence>
<dbReference type="InterPro" id="IPR026021">
    <property type="entry name" value="YdjA-like"/>
</dbReference>
<dbReference type="STRING" id="561184.SAMN05216376_106149"/>
<dbReference type="InterPro" id="IPR000415">
    <property type="entry name" value="Nitroreductase-like"/>
</dbReference>
<dbReference type="Pfam" id="PF00881">
    <property type="entry name" value="Nitroreductase"/>
    <property type="match status" value="1"/>
</dbReference>
<protein>
    <recommendedName>
        <fullName evidence="7">Putative NAD(P)H nitroreductase</fullName>
        <ecNumber evidence="7">1.-.-.-</ecNumber>
    </recommendedName>
</protein>
<dbReference type="InterPro" id="IPR029479">
    <property type="entry name" value="Nitroreductase"/>
</dbReference>
<evidence type="ECO:0000256" key="3">
    <source>
        <dbReference type="ARBA" id="ARBA00022643"/>
    </source>
</evidence>
<evidence type="ECO:0000256" key="2">
    <source>
        <dbReference type="ARBA" id="ARBA00022630"/>
    </source>
</evidence>
<dbReference type="Proteomes" id="UP000030960">
    <property type="component" value="Unassembled WGS sequence"/>
</dbReference>
<comment type="similarity">
    <text evidence="1 7">Belongs to the nitroreductase family.</text>
</comment>
<proteinExistence type="inferred from homology"/>
<dbReference type="PIRSF" id="PIRSF000232">
    <property type="entry name" value="YdjA"/>
    <property type="match status" value="1"/>
</dbReference>
<evidence type="ECO:0000256" key="8">
    <source>
        <dbReference type="PIRSR" id="PIRSR000232-1"/>
    </source>
</evidence>
<gene>
    <name evidence="10" type="ORF">OA50_02069</name>
</gene>
<keyword evidence="3 7" id="KW-0288">FMN</keyword>
<organism evidence="10 11">
    <name type="scientific">Mameliella alba</name>
    <dbReference type="NCBI Taxonomy" id="561184"/>
    <lineage>
        <taxon>Bacteria</taxon>
        <taxon>Pseudomonadati</taxon>
        <taxon>Pseudomonadota</taxon>
        <taxon>Alphaproteobacteria</taxon>
        <taxon>Rhodobacterales</taxon>
        <taxon>Roseobacteraceae</taxon>
        <taxon>Mameliella</taxon>
    </lineage>
</organism>
<dbReference type="EMBL" id="JSUQ01000007">
    <property type="protein sequence ID" value="KHQ53538.1"/>
    <property type="molecule type" value="Genomic_DNA"/>
</dbReference>
<evidence type="ECO:0000256" key="7">
    <source>
        <dbReference type="PIRNR" id="PIRNR000232"/>
    </source>
</evidence>
<keyword evidence="11" id="KW-1185">Reference proteome</keyword>
<feature type="binding site" description="in other chain" evidence="8">
    <location>
        <begin position="15"/>
        <end position="17"/>
    </location>
    <ligand>
        <name>FMN</name>
        <dbReference type="ChEBI" id="CHEBI:58210"/>
        <note>ligand shared between dimeric partners</note>
    </ligand>
</feature>
<name>A0A0B3S3K2_9RHOB</name>
<evidence type="ECO:0000256" key="4">
    <source>
        <dbReference type="ARBA" id="ARBA00022857"/>
    </source>
</evidence>
<dbReference type="SUPFAM" id="SSF55469">
    <property type="entry name" value="FMN-dependent nitroreductase-like"/>
    <property type="match status" value="1"/>
</dbReference>
<dbReference type="EC" id="1.-.-.-" evidence="7"/>
<feature type="binding site" description="in other chain" evidence="8">
    <location>
        <begin position="138"/>
        <end position="140"/>
    </location>
    <ligand>
        <name>FMN</name>
        <dbReference type="ChEBI" id="CHEBI:58210"/>
        <note>ligand shared between dimeric partners</note>
    </ligand>
</feature>
<dbReference type="PATRIC" id="fig|1515334.3.peg.2084"/>
<feature type="binding site" evidence="8">
    <location>
        <position position="42"/>
    </location>
    <ligand>
        <name>FMN</name>
        <dbReference type="ChEBI" id="CHEBI:58210"/>
        <note>ligand shared between dimeric partners</note>
    </ligand>
</feature>
<evidence type="ECO:0000313" key="11">
    <source>
        <dbReference type="Proteomes" id="UP000030960"/>
    </source>
</evidence>
<accession>A0A0B3S3K2</accession>
<dbReference type="AlphaFoldDB" id="A0A0B3S3K2"/>
<comment type="cofactor">
    <cofactor evidence="8">
        <name>FMN</name>
        <dbReference type="ChEBI" id="CHEBI:58210"/>
    </cofactor>
    <text evidence="8">Binds 1 FMN per subunit.</text>
</comment>
<dbReference type="RefSeq" id="WP_043140585.1">
    <property type="nucleotide sequence ID" value="NZ_JSUQ01000007.1"/>
</dbReference>
<dbReference type="OrthoDB" id="9804207at2"/>
<dbReference type="GO" id="GO:0016491">
    <property type="term" value="F:oxidoreductase activity"/>
    <property type="evidence" value="ECO:0007669"/>
    <property type="project" value="UniProtKB-UniRule"/>
</dbReference>
<feature type="domain" description="Nitroreductase" evidence="9">
    <location>
        <begin position="14"/>
        <end position="169"/>
    </location>
</feature>
<evidence type="ECO:0000256" key="6">
    <source>
        <dbReference type="ARBA" id="ARBA00023027"/>
    </source>
</evidence>
<feature type="binding site" evidence="8">
    <location>
        <position position="46"/>
    </location>
    <ligand>
        <name>FMN</name>
        <dbReference type="ChEBI" id="CHEBI:58210"/>
        <note>ligand shared between dimeric partners</note>
    </ligand>
</feature>
<dbReference type="PANTHER" id="PTHR43821">
    <property type="entry name" value="NAD(P)H NITROREDUCTASE YDJA-RELATED"/>
    <property type="match status" value="1"/>
</dbReference>
<evidence type="ECO:0000256" key="5">
    <source>
        <dbReference type="ARBA" id="ARBA00023002"/>
    </source>
</evidence>
<sequence>MPTPNPAAMDFLLSRRSRPAKTLKAPGPDDAALMPLLTAAARTPDHGKLEPWRFIVLRAPAMRRLADAVTECGTRLGKSGEDIAKARDAWERSPLCVAVVEVQKDSPKIPALEQTYSAGAACLALLNAALASGWGANWLSGWASHDRGFVEGALGLGADEKIAGFIHIGTEGAAPPERPRPDLDQIVSWVSE</sequence>
<keyword evidence="4 7" id="KW-0521">NADP</keyword>
<dbReference type="PANTHER" id="PTHR43821:SF1">
    <property type="entry name" value="NAD(P)H NITROREDUCTASE YDJA-RELATED"/>
    <property type="match status" value="1"/>
</dbReference>
<evidence type="ECO:0000313" key="10">
    <source>
        <dbReference type="EMBL" id="KHQ53538.1"/>
    </source>
</evidence>